<dbReference type="Proteomes" id="UP000685013">
    <property type="component" value="Chromosome 8"/>
</dbReference>
<keyword evidence="7" id="KW-0156">Chromatin regulator</keyword>
<dbReference type="GO" id="GO:0031491">
    <property type="term" value="F:nucleosome binding"/>
    <property type="evidence" value="ECO:0007669"/>
    <property type="project" value="InterPro"/>
</dbReference>
<keyword evidence="6" id="KW-0067">ATP-binding</keyword>
<dbReference type="PROSITE" id="PS51192">
    <property type="entry name" value="HELICASE_ATP_BIND_1"/>
    <property type="match status" value="1"/>
</dbReference>
<keyword evidence="5" id="KW-0378">Hydrolase</keyword>
<feature type="region of interest" description="Disordered" evidence="10">
    <location>
        <begin position="1072"/>
        <end position="1125"/>
    </location>
</feature>
<sequence>MAAALEFFVVDGAGSDGTEADPSVPLGRELEVGSLLFQSLFSKPTPGVREKVMAKPSKRQVSSDEAMSNGSSSSEEEEQTNEQINEEEDEEELEAVARSAGSDEDEAAEDSDNDASPVENGEEEDGSNDGDDDKVDISRREKARLKEMQQMKKQKIQDMLDAQNAAIDADMNNKGKGRLKYLLQQTEIFAHFAKGEHSSSQKKTKGRGRHASKITEEEEDEEYLKEEEDGLSGTGNTRLLTQPSCIQGKMRDYQLAGLNWLIRLYENGINGILADEMGLGKTLQTISLLGYLHEYRGITGPHMVVAPKSTLGNWMNEIRRFCPILRAVKFLGNPDERRNIRENLLVAGKFDVCVTSFEMAIKEKSCLRRFSWRYIIIDEAHRIKNENSLLSKTMRLYNTNYRLLITGTPLQNNLHELWSLLNFLLPEIFSSAETFDEWFQISGENDQQEVVQQLHKVLRPFLLRRLKSDVEKGLPPKKETILKVGMSQMQKQYYRALLQKDLEVVNAGGERKRLLNIAMQLRKCCNHPYLFQGAEPGPPYTTGDHLITSAGKMVLLDKLLPKLKERDSRVLIFSQMTRLLDILEDYLMFRGYYYCRIDGNTGGEDRDASIDAFNKPGSEKFVFLLSTRAGGLGINLATADVVILYDSDWNPQVDLQAQDRAHRIGQKKEVQVFRFCTEYTIEEKVIERAYKKLALDALVIQQGRLAEQKTVNKDELLQMVRFGAEMVFSSKDSTITDEDIDRIIAKGEAATAELDAKMKKFTEDAIKFKMDETAELYDFDDEKDENKFDFKKIVSENWIEPPKRERKRNYSESEYFKQTMRQGGPTKPKEPRIPRMPQLHDFQFFNTQRLSELYEKEVRYLMLTHQKNQLKDTIDVEETEDVGDPLTAEELEEKEKLLEEGFSSWSRRDFNTFIRACEKYGRNDIKSIALEMEGKTEEEVERYANVFKERYKELNDYDRIIKNIERGEARISRKDEIMKAIGKKLDRYKNPWLELKIQYGQNKGKLYNEECDRFMICMVHKLGYGNWDELKAAFRTSPLFRFDWFIKSRTTQELARRCDTLIRLVEKENQEYDERERQARKEKKLAKSMTPSKRALARQSESPTNLKKRKQLSKDEYVNSGKRRK</sequence>
<dbReference type="PROSITE" id="PS51194">
    <property type="entry name" value="HELICASE_CTER"/>
    <property type="match status" value="1"/>
</dbReference>
<feature type="compositionally biased region" description="Low complexity" evidence="10">
    <location>
        <begin position="63"/>
        <end position="73"/>
    </location>
</feature>
<dbReference type="InterPro" id="IPR001005">
    <property type="entry name" value="SANT/Myb"/>
</dbReference>
<feature type="compositionally biased region" description="Acidic residues" evidence="10">
    <location>
        <begin position="120"/>
        <end position="134"/>
    </location>
</feature>
<keyword evidence="4" id="KW-0547">Nucleotide-binding</keyword>
<dbReference type="GO" id="GO:0003677">
    <property type="term" value="F:DNA binding"/>
    <property type="evidence" value="ECO:0007669"/>
    <property type="project" value="InterPro"/>
</dbReference>
<dbReference type="FunFam" id="3.40.50.300:FF:000519">
    <property type="entry name" value="ISWI chromatin-remodeling complex ATPase CHR11"/>
    <property type="match status" value="1"/>
</dbReference>
<evidence type="ECO:0000259" key="13">
    <source>
        <dbReference type="PROSITE" id="PS51293"/>
    </source>
</evidence>
<dbReference type="AlphaFoldDB" id="A0AAV6N8X3"/>
<dbReference type="InterPro" id="IPR001650">
    <property type="entry name" value="Helicase_C-like"/>
</dbReference>
<keyword evidence="3" id="KW-0677">Repeat</keyword>
<feature type="domain" description="Helicase C-terminal" evidence="12">
    <location>
        <begin position="555"/>
        <end position="706"/>
    </location>
</feature>
<evidence type="ECO:0000256" key="3">
    <source>
        <dbReference type="ARBA" id="ARBA00022737"/>
    </source>
</evidence>
<feature type="compositionally biased region" description="Acidic residues" evidence="10">
    <location>
        <begin position="216"/>
        <end position="230"/>
    </location>
</feature>
<comment type="caution">
    <text evidence="14">The sequence shown here is derived from an EMBL/GenBank/DDBJ whole genome shotgun (WGS) entry which is preliminary data.</text>
</comment>
<dbReference type="GO" id="GO:0016887">
    <property type="term" value="F:ATP hydrolysis activity"/>
    <property type="evidence" value="ECO:0007669"/>
    <property type="project" value="TreeGrafter"/>
</dbReference>
<dbReference type="GO" id="GO:0042393">
    <property type="term" value="F:histone binding"/>
    <property type="evidence" value="ECO:0007669"/>
    <property type="project" value="TreeGrafter"/>
</dbReference>
<feature type="compositionally biased region" description="Basic residues" evidence="10">
    <location>
        <begin position="200"/>
        <end position="212"/>
    </location>
</feature>
<dbReference type="CDD" id="cd17997">
    <property type="entry name" value="DEXHc_SMARCA1_SMARCA5"/>
    <property type="match status" value="1"/>
</dbReference>
<dbReference type="CDD" id="cd18793">
    <property type="entry name" value="SF2_C_SNF"/>
    <property type="match status" value="1"/>
</dbReference>
<dbReference type="SMART" id="SM00490">
    <property type="entry name" value="HELICc"/>
    <property type="match status" value="1"/>
</dbReference>
<dbReference type="Pfam" id="PF00176">
    <property type="entry name" value="SNF2-rel_dom"/>
    <property type="match status" value="1"/>
</dbReference>
<feature type="domain" description="SANT" evidence="13">
    <location>
        <begin position="900"/>
        <end position="952"/>
    </location>
</feature>
<evidence type="ECO:0000259" key="11">
    <source>
        <dbReference type="PROSITE" id="PS51192"/>
    </source>
</evidence>
<evidence type="ECO:0000256" key="5">
    <source>
        <dbReference type="ARBA" id="ARBA00022801"/>
    </source>
</evidence>
<keyword evidence="9" id="KW-0539">Nucleus</keyword>
<accession>A0AAV6N8X3</accession>
<dbReference type="PROSITE" id="PS51293">
    <property type="entry name" value="SANT"/>
    <property type="match status" value="1"/>
</dbReference>
<feature type="compositionally biased region" description="Acidic residues" evidence="10">
    <location>
        <begin position="74"/>
        <end position="94"/>
    </location>
</feature>
<dbReference type="GO" id="GO:0034728">
    <property type="term" value="P:nucleosome organization"/>
    <property type="evidence" value="ECO:0007669"/>
    <property type="project" value="TreeGrafter"/>
</dbReference>
<feature type="region of interest" description="Disordered" evidence="10">
    <location>
        <begin position="40"/>
        <end position="137"/>
    </location>
</feature>
<reference evidence="14 15" key="1">
    <citation type="journal article" date="2021" name="Hortic Res">
        <title>The domestication of Cucurbita argyrosperma as revealed by the genome of its wild relative.</title>
        <authorList>
            <person name="Barrera-Redondo J."/>
            <person name="Sanchez-de la Vega G."/>
            <person name="Aguirre-Liguori J.A."/>
            <person name="Castellanos-Morales G."/>
            <person name="Gutierrez-Guerrero Y.T."/>
            <person name="Aguirre-Dugua X."/>
            <person name="Aguirre-Planter E."/>
            <person name="Tenaillon M.I."/>
            <person name="Lira-Saade R."/>
            <person name="Eguiarte L.E."/>
        </authorList>
    </citation>
    <scope>NUCLEOTIDE SEQUENCE [LARGE SCALE GENOMIC DNA]</scope>
    <source>
        <strain evidence="14">JBR-2021</strain>
    </source>
</reference>
<dbReference type="Pfam" id="PF00271">
    <property type="entry name" value="Helicase_C"/>
    <property type="match status" value="1"/>
</dbReference>
<dbReference type="Pfam" id="PF09111">
    <property type="entry name" value="SLIDE"/>
    <property type="match status" value="1"/>
</dbReference>
<dbReference type="InterPro" id="IPR014001">
    <property type="entry name" value="Helicase_ATP-bd"/>
</dbReference>
<feature type="region of interest" description="Disordered" evidence="10">
    <location>
        <begin position="194"/>
        <end position="238"/>
    </location>
</feature>
<evidence type="ECO:0000256" key="1">
    <source>
        <dbReference type="ARBA" id="ARBA00004123"/>
    </source>
</evidence>
<dbReference type="GO" id="GO:0005524">
    <property type="term" value="F:ATP binding"/>
    <property type="evidence" value="ECO:0007669"/>
    <property type="project" value="UniProtKB-KW"/>
</dbReference>
<dbReference type="InterPro" id="IPR000330">
    <property type="entry name" value="SNF2_N"/>
</dbReference>
<organism evidence="14 15">
    <name type="scientific">Cucurbita argyrosperma subsp. sororia</name>
    <dbReference type="NCBI Taxonomy" id="37648"/>
    <lineage>
        <taxon>Eukaryota</taxon>
        <taxon>Viridiplantae</taxon>
        <taxon>Streptophyta</taxon>
        <taxon>Embryophyta</taxon>
        <taxon>Tracheophyta</taxon>
        <taxon>Spermatophyta</taxon>
        <taxon>Magnoliopsida</taxon>
        <taxon>eudicotyledons</taxon>
        <taxon>Gunneridae</taxon>
        <taxon>Pentapetalae</taxon>
        <taxon>rosids</taxon>
        <taxon>fabids</taxon>
        <taxon>Cucurbitales</taxon>
        <taxon>Cucurbitaceae</taxon>
        <taxon>Cucurbiteae</taxon>
        <taxon>Cucurbita</taxon>
    </lineage>
</organism>
<dbReference type="CDD" id="cd00167">
    <property type="entry name" value="SANT"/>
    <property type="match status" value="1"/>
</dbReference>
<dbReference type="SMART" id="SM00487">
    <property type="entry name" value="DEXDc"/>
    <property type="match status" value="1"/>
</dbReference>
<dbReference type="InterPro" id="IPR015195">
    <property type="entry name" value="SLIDE"/>
</dbReference>
<evidence type="ECO:0000256" key="9">
    <source>
        <dbReference type="ARBA" id="ARBA00023242"/>
    </source>
</evidence>
<dbReference type="FunFam" id="1.10.10.60:FF:000155">
    <property type="entry name" value="ISWI chromatin-remodeling complex ATPase CHR11"/>
    <property type="match status" value="1"/>
</dbReference>
<dbReference type="PANTHER" id="PTHR45623">
    <property type="entry name" value="CHROMODOMAIN-HELICASE-DNA-BINDING PROTEIN 3-RELATED-RELATED"/>
    <property type="match status" value="1"/>
</dbReference>
<dbReference type="FunFam" id="3.40.50.10810:FF:000028">
    <property type="entry name" value="Chromatin-remodeling complex ATPase"/>
    <property type="match status" value="1"/>
</dbReference>
<evidence type="ECO:0000256" key="2">
    <source>
        <dbReference type="ARBA" id="ARBA00009687"/>
    </source>
</evidence>
<keyword evidence="15" id="KW-1185">Reference proteome</keyword>
<dbReference type="FunFam" id="1.10.10.60:FF:000022">
    <property type="entry name" value="ISWI chromatin-remodeling complex ATPase CHR11 isoform A"/>
    <property type="match status" value="1"/>
</dbReference>
<evidence type="ECO:0000313" key="14">
    <source>
        <dbReference type="EMBL" id="KAG6593949.1"/>
    </source>
</evidence>
<name>A0AAV6N8X3_9ROSI</name>
<gene>
    <name evidence="14" type="primary">CHR11</name>
    <name evidence="14" type="ORF">SDJN03_13425</name>
</gene>
<feature type="non-terminal residue" evidence="14">
    <location>
        <position position="1"/>
    </location>
</feature>
<dbReference type="FunFam" id="1.10.1040.30:FF:000002">
    <property type="entry name" value="ISWI chromatin-remodeling complex ATPase CHR11"/>
    <property type="match status" value="1"/>
</dbReference>
<dbReference type="GO" id="GO:1900036">
    <property type="term" value="P:positive regulation of cellular response to heat"/>
    <property type="evidence" value="ECO:0007669"/>
    <property type="project" value="UniProtKB-ARBA"/>
</dbReference>
<feature type="domain" description="Helicase ATP-binding" evidence="11">
    <location>
        <begin position="262"/>
        <end position="427"/>
    </location>
</feature>
<dbReference type="GO" id="GO:0005634">
    <property type="term" value="C:nucleus"/>
    <property type="evidence" value="ECO:0007669"/>
    <property type="project" value="UniProtKB-SubCell"/>
</dbReference>
<dbReference type="InterPro" id="IPR044754">
    <property type="entry name" value="Isw1/2_DEXHc"/>
</dbReference>
<dbReference type="GO" id="GO:0140750">
    <property type="term" value="F:nucleosome array spacer activity"/>
    <property type="evidence" value="ECO:0007669"/>
    <property type="project" value="UniProtKB-ARBA"/>
</dbReference>
<dbReference type="SMART" id="SM00717">
    <property type="entry name" value="SANT"/>
    <property type="match status" value="2"/>
</dbReference>
<evidence type="ECO:0000313" key="15">
    <source>
        <dbReference type="Proteomes" id="UP000685013"/>
    </source>
</evidence>
<dbReference type="PANTHER" id="PTHR45623:SF49">
    <property type="entry name" value="SWI_SNF-RELATED MATRIX-ASSOCIATED ACTIN-DEPENDENT REGULATOR OF CHROMATIN SUBFAMILY A MEMBER 5"/>
    <property type="match status" value="1"/>
</dbReference>
<dbReference type="InterPro" id="IPR015194">
    <property type="entry name" value="ISWI_HAND-dom"/>
</dbReference>
<protein>
    <submittedName>
        <fullName evidence="14">ISWI chromatin-remodeling complex ATPase CHR11</fullName>
    </submittedName>
</protein>
<dbReference type="Pfam" id="PF09110">
    <property type="entry name" value="HAND"/>
    <property type="match status" value="1"/>
</dbReference>
<dbReference type="EMBL" id="JAGKQH010000008">
    <property type="protein sequence ID" value="KAG6593949.1"/>
    <property type="molecule type" value="Genomic_DNA"/>
</dbReference>
<evidence type="ECO:0000256" key="6">
    <source>
        <dbReference type="ARBA" id="ARBA00022840"/>
    </source>
</evidence>
<evidence type="ECO:0000256" key="8">
    <source>
        <dbReference type="ARBA" id="ARBA00023054"/>
    </source>
</evidence>
<comment type="subcellular location">
    <subcellularLocation>
        <location evidence="1">Nucleus</location>
    </subcellularLocation>
</comment>
<evidence type="ECO:0000256" key="4">
    <source>
        <dbReference type="ARBA" id="ARBA00022741"/>
    </source>
</evidence>
<proteinExistence type="inferred from homology"/>
<evidence type="ECO:0000256" key="10">
    <source>
        <dbReference type="SAM" id="MobiDB-lite"/>
    </source>
</evidence>
<feature type="compositionally biased region" description="Acidic residues" evidence="10">
    <location>
        <begin position="102"/>
        <end position="113"/>
    </location>
</feature>
<evidence type="ECO:0000259" key="12">
    <source>
        <dbReference type="PROSITE" id="PS51194"/>
    </source>
</evidence>
<dbReference type="GO" id="GO:0000785">
    <property type="term" value="C:chromatin"/>
    <property type="evidence" value="ECO:0007669"/>
    <property type="project" value="TreeGrafter"/>
</dbReference>
<dbReference type="InterPro" id="IPR049730">
    <property type="entry name" value="SNF2/RAD54-like_C"/>
</dbReference>
<evidence type="ECO:0000256" key="7">
    <source>
        <dbReference type="ARBA" id="ARBA00022853"/>
    </source>
</evidence>
<dbReference type="InterPro" id="IPR017884">
    <property type="entry name" value="SANT_dom"/>
</dbReference>
<comment type="similarity">
    <text evidence="2">Belongs to the SNF2/RAD54 helicase family. ISWI subfamily.</text>
</comment>
<keyword evidence="8" id="KW-0175">Coiled coil</keyword>